<dbReference type="OrthoDB" id="8121437at2759"/>
<evidence type="ECO:0000256" key="1">
    <source>
        <dbReference type="SAM" id="MobiDB-lite"/>
    </source>
</evidence>
<feature type="non-terminal residue" evidence="2">
    <location>
        <position position="84"/>
    </location>
</feature>
<evidence type="ECO:0000313" key="3">
    <source>
        <dbReference type="Proteomes" id="UP000749646"/>
    </source>
</evidence>
<accession>A0A9P6IK27</accession>
<feature type="compositionally biased region" description="Basic and acidic residues" evidence="1">
    <location>
        <begin position="1"/>
        <end position="13"/>
    </location>
</feature>
<dbReference type="AlphaFoldDB" id="A0A9P6IK27"/>
<evidence type="ECO:0000313" key="2">
    <source>
        <dbReference type="EMBL" id="KAF9928137.1"/>
    </source>
</evidence>
<organism evidence="2 3">
    <name type="scientific">Modicella reniformis</name>
    <dbReference type="NCBI Taxonomy" id="1440133"/>
    <lineage>
        <taxon>Eukaryota</taxon>
        <taxon>Fungi</taxon>
        <taxon>Fungi incertae sedis</taxon>
        <taxon>Mucoromycota</taxon>
        <taxon>Mortierellomycotina</taxon>
        <taxon>Mortierellomycetes</taxon>
        <taxon>Mortierellales</taxon>
        <taxon>Mortierellaceae</taxon>
        <taxon>Modicella</taxon>
    </lineage>
</organism>
<reference evidence="2" key="1">
    <citation type="journal article" date="2020" name="Fungal Divers.">
        <title>Resolving the Mortierellaceae phylogeny through synthesis of multi-gene phylogenetics and phylogenomics.</title>
        <authorList>
            <person name="Vandepol N."/>
            <person name="Liber J."/>
            <person name="Desiro A."/>
            <person name="Na H."/>
            <person name="Kennedy M."/>
            <person name="Barry K."/>
            <person name="Grigoriev I.V."/>
            <person name="Miller A.N."/>
            <person name="O'Donnell K."/>
            <person name="Stajich J.E."/>
            <person name="Bonito G."/>
        </authorList>
    </citation>
    <scope>NUCLEOTIDE SEQUENCE</scope>
    <source>
        <strain evidence="2">MES-2147</strain>
    </source>
</reference>
<feature type="region of interest" description="Disordered" evidence="1">
    <location>
        <begin position="48"/>
        <end position="84"/>
    </location>
</feature>
<dbReference type="Proteomes" id="UP000749646">
    <property type="component" value="Unassembled WGS sequence"/>
</dbReference>
<name>A0A9P6IK27_9FUNG</name>
<sequence>MAEHDLPEVPTREDVEEFYEDLSSREKASLNALPTAEYPRWARKVINDERQRRKNLGSATSAPSEEEKEEMIARGLGGNYPSQQ</sequence>
<gene>
    <name evidence="2" type="ORF">BGZ65_006398</name>
</gene>
<feature type="region of interest" description="Disordered" evidence="1">
    <location>
        <begin position="1"/>
        <end position="26"/>
    </location>
</feature>
<keyword evidence="3" id="KW-1185">Reference proteome</keyword>
<protein>
    <submittedName>
        <fullName evidence="2">Uncharacterized protein</fullName>
    </submittedName>
</protein>
<proteinExistence type="predicted"/>
<dbReference type="EMBL" id="JAAAHW010010268">
    <property type="protein sequence ID" value="KAF9928137.1"/>
    <property type="molecule type" value="Genomic_DNA"/>
</dbReference>
<comment type="caution">
    <text evidence="2">The sequence shown here is derived from an EMBL/GenBank/DDBJ whole genome shotgun (WGS) entry which is preliminary data.</text>
</comment>